<dbReference type="AlphaFoldDB" id="A0A1Z1UVR7"/>
<reference evidence="1" key="1">
    <citation type="journal article" date="2017" name="Genome Biol. Evol.">
        <title>Comparative Genomics of Rhodococcus equi Virulence Plasmids Indicates Host-Driven Evolution of the vap Pathogenicity Island.</title>
        <authorList>
            <person name="MacArthur I."/>
            <person name="Anastasi E."/>
            <person name="Alvarez S."/>
            <person name="Scortti M."/>
            <person name="Vazquez-Boland J.A."/>
        </authorList>
    </citation>
    <scope>NUCLEOTIDE SEQUENCE</scope>
    <source>
        <strain evidence="1">PAM1475</strain>
        <plasmid evidence="1">pVAPB1475</plasmid>
    </source>
</reference>
<accession>A0A1Z1UVR7</accession>
<proteinExistence type="predicted"/>
<organism evidence="1">
    <name type="scientific">Rhodococcus hoagii</name>
    <name type="common">Corynebacterium equii</name>
    <dbReference type="NCBI Taxonomy" id="43767"/>
    <lineage>
        <taxon>Bacteria</taxon>
        <taxon>Bacillati</taxon>
        <taxon>Actinomycetota</taxon>
        <taxon>Actinomycetes</taxon>
        <taxon>Mycobacteriales</taxon>
        <taxon>Nocardiaceae</taxon>
        <taxon>Prescottella</taxon>
    </lineage>
</organism>
<geneLocation type="plasmid" evidence="1">
    <name>pVAPB1475</name>
</geneLocation>
<name>A0A1Z1UVR7_RHOHA</name>
<sequence>MSDQQPYLATGVLASMYKDIPGAGMGGTGTPSAMREHLFRLDPNRGQPVGRWSLIWMCRTFLSYPLRHASASVLIAQVAPAALRTSAPAWRPF</sequence>
<keyword evidence="1" id="KW-0614">Plasmid</keyword>
<evidence type="ECO:0000313" key="1">
    <source>
        <dbReference type="EMBL" id="ARX59582.1"/>
    </source>
</evidence>
<protein>
    <submittedName>
        <fullName evidence="1">Uncharacterized protein</fullName>
    </submittedName>
</protein>
<gene>
    <name evidence="1" type="ORF">pVAPB1475_0441</name>
</gene>
<dbReference type="EMBL" id="KX443397">
    <property type="protein sequence ID" value="ARX59582.1"/>
    <property type="molecule type" value="Genomic_DNA"/>
</dbReference>